<comment type="similarity">
    <text evidence="1">Belongs to the peptidase C40 family.</text>
</comment>
<keyword evidence="4" id="KW-0788">Thiol protease</keyword>
<comment type="caution">
    <text evidence="6">The sequence shown here is derived from an EMBL/GenBank/DDBJ whole genome shotgun (WGS) entry which is preliminary data.</text>
</comment>
<reference evidence="6" key="2">
    <citation type="submission" date="2020-09" db="EMBL/GenBank/DDBJ databases">
        <authorList>
            <person name="Sun Q."/>
            <person name="Zhou Y."/>
        </authorList>
    </citation>
    <scope>NUCLEOTIDE SEQUENCE</scope>
    <source>
        <strain evidence="6">CGMCC 1.15725</strain>
    </source>
</reference>
<dbReference type="Pfam" id="PF00877">
    <property type="entry name" value="NLPC_P60"/>
    <property type="match status" value="1"/>
</dbReference>
<keyword evidence="7" id="KW-1185">Reference proteome</keyword>
<gene>
    <name evidence="6" type="ORF">GCM10011611_13930</name>
</gene>
<evidence type="ECO:0000256" key="3">
    <source>
        <dbReference type="ARBA" id="ARBA00022801"/>
    </source>
</evidence>
<evidence type="ECO:0000256" key="4">
    <source>
        <dbReference type="ARBA" id="ARBA00022807"/>
    </source>
</evidence>
<evidence type="ECO:0000313" key="6">
    <source>
        <dbReference type="EMBL" id="GGF09646.1"/>
    </source>
</evidence>
<dbReference type="InterPro" id="IPR000064">
    <property type="entry name" value="NLP_P60_dom"/>
</dbReference>
<reference evidence="6" key="1">
    <citation type="journal article" date="2014" name="Int. J. Syst. Evol. Microbiol.">
        <title>Complete genome sequence of Corynebacterium casei LMG S-19264T (=DSM 44701T), isolated from a smear-ripened cheese.</title>
        <authorList>
            <consortium name="US DOE Joint Genome Institute (JGI-PGF)"/>
            <person name="Walter F."/>
            <person name="Albersmeier A."/>
            <person name="Kalinowski J."/>
            <person name="Ruckert C."/>
        </authorList>
    </citation>
    <scope>NUCLEOTIDE SEQUENCE</scope>
    <source>
        <strain evidence="6">CGMCC 1.15725</strain>
    </source>
</reference>
<organism evidence="6 7">
    <name type="scientific">Aliidongia dinghuensis</name>
    <dbReference type="NCBI Taxonomy" id="1867774"/>
    <lineage>
        <taxon>Bacteria</taxon>
        <taxon>Pseudomonadati</taxon>
        <taxon>Pseudomonadota</taxon>
        <taxon>Alphaproteobacteria</taxon>
        <taxon>Rhodospirillales</taxon>
        <taxon>Dongiaceae</taxon>
        <taxon>Aliidongia</taxon>
    </lineage>
</organism>
<evidence type="ECO:0000259" key="5">
    <source>
        <dbReference type="PROSITE" id="PS51935"/>
    </source>
</evidence>
<keyword evidence="3" id="KW-0378">Hydrolase</keyword>
<dbReference type="EMBL" id="BMJQ01000003">
    <property type="protein sequence ID" value="GGF09646.1"/>
    <property type="molecule type" value="Genomic_DNA"/>
</dbReference>
<protein>
    <recommendedName>
        <fullName evidence="5">NlpC/P60 domain-containing protein</fullName>
    </recommendedName>
</protein>
<dbReference type="Proteomes" id="UP000646365">
    <property type="component" value="Unassembled WGS sequence"/>
</dbReference>
<feature type="domain" description="NlpC/P60" evidence="5">
    <location>
        <begin position="10"/>
        <end position="147"/>
    </location>
</feature>
<dbReference type="Gene3D" id="3.90.1720.10">
    <property type="entry name" value="endopeptidase domain like (from Nostoc punctiforme)"/>
    <property type="match status" value="1"/>
</dbReference>
<dbReference type="SUPFAM" id="SSF54001">
    <property type="entry name" value="Cysteine proteinases"/>
    <property type="match status" value="1"/>
</dbReference>
<name>A0A8J2YR20_9PROT</name>
<accession>A0A8J2YR20</accession>
<proteinExistence type="inferred from homology"/>
<evidence type="ECO:0000256" key="2">
    <source>
        <dbReference type="ARBA" id="ARBA00022670"/>
    </source>
</evidence>
<dbReference type="GO" id="GO:0006508">
    <property type="term" value="P:proteolysis"/>
    <property type="evidence" value="ECO:0007669"/>
    <property type="project" value="UniProtKB-KW"/>
</dbReference>
<evidence type="ECO:0000313" key="7">
    <source>
        <dbReference type="Proteomes" id="UP000646365"/>
    </source>
</evidence>
<sequence length="151" mass="16629">MPDDQSPAATTSDRIAVAAAKLWQTKQAATYATPPVSDQAFDCSYFVWLAIKTVNPLFVRESSDEIAKDRLQFQSVTGAPQAGDIVYFPAGPVPYEVQKGVKRSFPAHVAIMLSASQFVGMQSGGVGKVNVPDRWWWSRKKQFLRYIGSAQ</sequence>
<dbReference type="GO" id="GO:0008234">
    <property type="term" value="F:cysteine-type peptidase activity"/>
    <property type="evidence" value="ECO:0007669"/>
    <property type="project" value="UniProtKB-KW"/>
</dbReference>
<keyword evidence="2" id="KW-0645">Protease</keyword>
<dbReference type="RefSeq" id="WP_189043959.1">
    <property type="nucleotide sequence ID" value="NZ_BMJQ01000003.1"/>
</dbReference>
<evidence type="ECO:0000256" key="1">
    <source>
        <dbReference type="ARBA" id="ARBA00007074"/>
    </source>
</evidence>
<dbReference type="AlphaFoldDB" id="A0A8J2YR20"/>
<dbReference type="InterPro" id="IPR038765">
    <property type="entry name" value="Papain-like_cys_pep_sf"/>
</dbReference>
<dbReference type="PROSITE" id="PS51935">
    <property type="entry name" value="NLPC_P60"/>
    <property type="match status" value="1"/>
</dbReference>